<gene>
    <name evidence="1" type="ORF">A4U43_C04F1820</name>
</gene>
<protein>
    <submittedName>
        <fullName evidence="1">Uncharacterized protein</fullName>
    </submittedName>
</protein>
<dbReference type="EMBL" id="CM007384">
    <property type="protein sequence ID" value="ONK70815.1"/>
    <property type="molecule type" value="Genomic_DNA"/>
</dbReference>
<reference evidence="2" key="1">
    <citation type="journal article" date="2017" name="Nat. Commun.">
        <title>The asparagus genome sheds light on the origin and evolution of a young Y chromosome.</title>
        <authorList>
            <person name="Harkess A."/>
            <person name="Zhou J."/>
            <person name="Xu C."/>
            <person name="Bowers J.E."/>
            <person name="Van der Hulst R."/>
            <person name="Ayyampalayam S."/>
            <person name="Mercati F."/>
            <person name="Riccardi P."/>
            <person name="McKain M.R."/>
            <person name="Kakrana A."/>
            <person name="Tang H."/>
            <person name="Ray J."/>
            <person name="Groenendijk J."/>
            <person name="Arikit S."/>
            <person name="Mathioni S.M."/>
            <person name="Nakano M."/>
            <person name="Shan H."/>
            <person name="Telgmann-Rauber A."/>
            <person name="Kanno A."/>
            <person name="Yue Z."/>
            <person name="Chen H."/>
            <person name="Li W."/>
            <person name="Chen Y."/>
            <person name="Xu X."/>
            <person name="Zhang Y."/>
            <person name="Luo S."/>
            <person name="Chen H."/>
            <person name="Gao J."/>
            <person name="Mao Z."/>
            <person name="Pires J.C."/>
            <person name="Luo M."/>
            <person name="Kudrna D."/>
            <person name="Wing R.A."/>
            <person name="Meyers B.C."/>
            <person name="Yi K."/>
            <person name="Kong H."/>
            <person name="Lavrijsen P."/>
            <person name="Sunseri F."/>
            <person name="Falavigna A."/>
            <person name="Ye Y."/>
            <person name="Leebens-Mack J.H."/>
            <person name="Chen G."/>
        </authorList>
    </citation>
    <scope>NUCLEOTIDE SEQUENCE [LARGE SCALE GENOMIC DNA]</scope>
    <source>
        <strain evidence="2">cv. DH0086</strain>
    </source>
</reference>
<evidence type="ECO:0000313" key="1">
    <source>
        <dbReference type="EMBL" id="ONK70815.1"/>
    </source>
</evidence>
<name>A0A5P1EXI9_ASPOF</name>
<accession>A0A5P1EXI9</accession>
<keyword evidence="2" id="KW-1185">Reference proteome</keyword>
<dbReference type="Gramene" id="ONK70815">
    <property type="protein sequence ID" value="ONK70815"/>
    <property type="gene ID" value="A4U43_C04F1820"/>
</dbReference>
<organism evidence="1 2">
    <name type="scientific">Asparagus officinalis</name>
    <name type="common">Garden asparagus</name>
    <dbReference type="NCBI Taxonomy" id="4686"/>
    <lineage>
        <taxon>Eukaryota</taxon>
        <taxon>Viridiplantae</taxon>
        <taxon>Streptophyta</taxon>
        <taxon>Embryophyta</taxon>
        <taxon>Tracheophyta</taxon>
        <taxon>Spermatophyta</taxon>
        <taxon>Magnoliopsida</taxon>
        <taxon>Liliopsida</taxon>
        <taxon>Asparagales</taxon>
        <taxon>Asparagaceae</taxon>
        <taxon>Asparagoideae</taxon>
        <taxon>Asparagus</taxon>
    </lineage>
</organism>
<proteinExistence type="predicted"/>
<evidence type="ECO:0000313" key="2">
    <source>
        <dbReference type="Proteomes" id="UP000243459"/>
    </source>
</evidence>
<dbReference type="Proteomes" id="UP000243459">
    <property type="component" value="Chromosome 4"/>
</dbReference>
<dbReference type="AlphaFoldDB" id="A0A5P1EXI9"/>
<sequence length="104" mass="11550">MGEEATGIMLLLLIVGQHEVSEGVISSAKKFMSSSTGKSRIWEVSGSEMPSCLKCKKRDNIEGGRTYPCNKSQKCEDSMYKTVLGFDQSRQLIGLFLLMLNYFG</sequence>